<name>A0AAJ1QDZ3_9FLAO</name>
<keyword evidence="3" id="KW-0051">Antiviral defense</keyword>
<dbReference type="SUPFAM" id="SSF52467">
    <property type="entry name" value="DHS-like NAD/FAD-binding domain"/>
    <property type="match status" value="1"/>
</dbReference>
<dbReference type="EC" id="3.2.2.5" evidence="4"/>
<dbReference type="PROSITE" id="PS50305">
    <property type="entry name" value="SIRTUIN"/>
    <property type="match status" value="1"/>
</dbReference>
<feature type="domain" description="Deacetylase sirtuin-type" evidence="9">
    <location>
        <begin position="1"/>
        <end position="285"/>
    </location>
</feature>
<evidence type="ECO:0000256" key="1">
    <source>
        <dbReference type="ARBA" id="ARBA00022801"/>
    </source>
</evidence>
<evidence type="ECO:0000256" key="6">
    <source>
        <dbReference type="ARBA" id="ARBA00035033"/>
    </source>
</evidence>
<evidence type="ECO:0000256" key="4">
    <source>
        <dbReference type="ARBA" id="ARBA00034327"/>
    </source>
</evidence>
<dbReference type="GO" id="GO:0003953">
    <property type="term" value="F:NAD+ nucleosidase activity"/>
    <property type="evidence" value="ECO:0007669"/>
    <property type="project" value="UniProtKB-EC"/>
</dbReference>
<evidence type="ECO:0000256" key="8">
    <source>
        <dbReference type="PROSITE-ProRule" id="PRU00236"/>
    </source>
</evidence>
<organism evidence="10 11">
    <name type="scientific">Empedobacter brevis</name>
    <dbReference type="NCBI Taxonomy" id="247"/>
    <lineage>
        <taxon>Bacteria</taxon>
        <taxon>Pseudomonadati</taxon>
        <taxon>Bacteroidota</taxon>
        <taxon>Flavobacteriia</taxon>
        <taxon>Flavobacteriales</taxon>
        <taxon>Weeksellaceae</taxon>
        <taxon>Empedobacter</taxon>
    </lineage>
</organism>
<proteinExistence type="inferred from homology"/>
<comment type="caution">
    <text evidence="10">The sequence shown here is derived from an EMBL/GenBank/DDBJ whole genome shotgun (WGS) entry which is preliminary data.</text>
</comment>
<dbReference type="Pfam" id="PF18185">
    <property type="entry name" value="STALD"/>
    <property type="match status" value="1"/>
</dbReference>
<dbReference type="InterPro" id="IPR026590">
    <property type="entry name" value="Ssirtuin_cat_dom"/>
</dbReference>
<dbReference type="InterPro" id="IPR029035">
    <property type="entry name" value="DHS-like_NAD/FAD-binding_dom"/>
</dbReference>
<dbReference type="GO" id="GO:0051607">
    <property type="term" value="P:defense response to virus"/>
    <property type="evidence" value="ECO:0007669"/>
    <property type="project" value="UniProtKB-KW"/>
</dbReference>
<accession>A0AAJ1QDZ3</accession>
<comment type="caution">
    <text evidence="8">Lacks conserved residue(s) required for the propagation of feature annotation.</text>
</comment>
<dbReference type="RefSeq" id="WP_286492571.1">
    <property type="nucleotide sequence ID" value="NZ_JACAGJ010000003.1"/>
</dbReference>
<evidence type="ECO:0000256" key="5">
    <source>
        <dbReference type="ARBA" id="ARBA00035014"/>
    </source>
</evidence>
<gene>
    <name evidence="10" type="ORF">HX001_07210</name>
</gene>
<reference evidence="10" key="2">
    <citation type="journal article" date="2022" name="Sci. Total Environ.">
        <title>Prevalence, transmission, and molecular epidemiology of tet(X)-positive bacteria among humans, animals, and environmental niches in China: An epidemiological, and genomic-based study.</title>
        <authorList>
            <person name="Dong N."/>
            <person name="Zeng Y."/>
            <person name="Cai C."/>
            <person name="Sun C."/>
            <person name="Lu J."/>
            <person name="Liu C."/>
            <person name="Zhou H."/>
            <person name="Sun Q."/>
            <person name="Shu L."/>
            <person name="Wang H."/>
            <person name="Wang Y."/>
            <person name="Wang S."/>
            <person name="Wu C."/>
            <person name="Chan E.W."/>
            <person name="Chen G."/>
            <person name="Shen Z."/>
            <person name="Chen S."/>
            <person name="Zhang R."/>
        </authorList>
    </citation>
    <scope>NUCLEOTIDE SEQUENCE</scope>
    <source>
        <strain evidence="10">R655-4</strain>
    </source>
</reference>
<dbReference type="CDD" id="cd01406">
    <property type="entry name" value="SIR2-like"/>
    <property type="match status" value="1"/>
</dbReference>
<dbReference type="InterPro" id="IPR041486">
    <property type="entry name" value="ThsA_STALD"/>
</dbReference>
<keyword evidence="1" id="KW-0378">Hydrolase</keyword>
<evidence type="ECO:0000256" key="7">
    <source>
        <dbReference type="ARBA" id="ARBA00047575"/>
    </source>
</evidence>
<evidence type="ECO:0000313" key="11">
    <source>
        <dbReference type="Proteomes" id="UP001170959"/>
    </source>
</evidence>
<dbReference type="Proteomes" id="UP001170959">
    <property type="component" value="Unassembled WGS sequence"/>
</dbReference>
<protein>
    <recommendedName>
        <fullName evidence="6">NAD(+) hydrolase ThsA</fullName>
        <ecNumber evidence="4">3.2.2.5</ecNumber>
    </recommendedName>
</protein>
<evidence type="ECO:0000259" key="9">
    <source>
        <dbReference type="PROSITE" id="PS50305"/>
    </source>
</evidence>
<comment type="similarity">
    <text evidence="5">Belongs to the soluble Thoeris ThsA family.</text>
</comment>
<dbReference type="AlphaFoldDB" id="A0AAJ1QDZ3"/>
<reference evidence="10" key="1">
    <citation type="submission" date="2020-06" db="EMBL/GenBank/DDBJ databases">
        <authorList>
            <person name="Dong N."/>
        </authorList>
    </citation>
    <scope>NUCLEOTIDE SEQUENCE</scope>
    <source>
        <strain evidence="10">R655-4</strain>
    </source>
</reference>
<comment type="catalytic activity">
    <reaction evidence="7">
        <text>NAD(+) + H2O = ADP-D-ribose + nicotinamide + H(+)</text>
        <dbReference type="Rhea" id="RHEA:16301"/>
        <dbReference type="ChEBI" id="CHEBI:15377"/>
        <dbReference type="ChEBI" id="CHEBI:15378"/>
        <dbReference type="ChEBI" id="CHEBI:17154"/>
        <dbReference type="ChEBI" id="CHEBI:57540"/>
        <dbReference type="ChEBI" id="CHEBI:57967"/>
        <dbReference type="EC" id="3.2.2.5"/>
    </reaction>
    <physiologicalReaction direction="left-to-right" evidence="7">
        <dbReference type="Rhea" id="RHEA:16302"/>
    </physiologicalReaction>
</comment>
<evidence type="ECO:0000313" key="10">
    <source>
        <dbReference type="EMBL" id="MDM1072280.1"/>
    </source>
</evidence>
<keyword evidence="2" id="KW-0520">NAD</keyword>
<dbReference type="Pfam" id="PF13289">
    <property type="entry name" value="SIR2_2"/>
    <property type="match status" value="1"/>
</dbReference>
<dbReference type="EMBL" id="JACAGJ010000003">
    <property type="protein sequence ID" value="MDM1072280.1"/>
    <property type="molecule type" value="Genomic_DNA"/>
</dbReference>
<evidence type="ECO:0000256" key="2">
    <source>
        <dbReference type="ARBA" id="ARBA00023027"/>
    </source>
</evidence>
<evidence type="ECO:0000256" key="3">
    <source>
        <dbReference type="ARBA" id="ARBA00023118"/>
    </source>
</evidence>
<sequence>MKFERDIESFIRDYLKELNSNSASVFAGAGLSIPAGFVNWSELMKEIADDLGLELDLENDLISLAQYHVNENANNSKINKIILNEFIQDAELTENHNIIARLPFTSIWTTNYDKLLEKSFQKVNKHIDVKYSVDQLTTNDLNRDLVIYKMHGDASHASSAILTKAQYEAYHKTHSSFINALSGELTTKTFLFIGFSFNDPNLDYVLSRLDLNFGSNKRQHYCFVKKPELGDYKINDEAALDYQLRKQRLIINDLKRYGIKSLVLNSYNQVTDILKEIEIRYKKQTIFISGSAEEYGEFDRADATGLIHNLSKIIIKHNYKIVNGFGWGVGSSILNGALEQIHSHKDRHSESQLIMYPFPQFKSGNKDLDNLWKEYRQKMISKCGIVVFLFGNKINGNEIINADGVLKEFQIAKENNCICLPIGLTGYSSQKIYDIIVLNPEEYFEDPEFFLPYLEYLNNKENNLEDIISKFEDLIKKISIF</sequence>